<feature type="compositionally biased region" description="Acidic residues" evidence="1">
    <location>
        <begin position="58"/>
        <end position="71"/>
    </location>
</feature>
<accession>A0A0F7SJM9</accession>
<dbReference type="InterPro" id="IPR002190">
    <property type="entry name" value="MHD_dom"/>
</dbReference>
<dbReference type="EMBL" id="LN483211">
    <property type="protein sequence ID" value="CDZ97559.1"/>
    <property type="molecule type" value="Genomic_DNA"/>
</dbReference>
<dbReference type="InterPro" id="IPR041898">
    <property type="entry name" value="MAGE_WH1"/>
</dbReference>
<proteinExistence type="predicted"/>
<dbReference type="SMART" id="SM01373">
    <property type="entry name" value="MAGE"/>
    <property type="match status" value="1"/>
</dbReference>
<sequence>MARQTSRSQTYKRPSGSSSSKGKRPAADIVSDDERDDNSDDGDDNDGHDQQDGRIGEEGNEPDEGDDQDEDERARASGVKAVDDANIRRYANDVVRLALFSEIHKGVLKRDDINKKILGKSSRSFAEVFGTAQRILRKTFGMELIEIRAKGKGAGGLEDIAGAASQARKKTKRTHDDGPGSDVESTQAKSKKRAAPMGTVRGYMLRSLLPPKLMQEAFEPHPEYSFNSTSLSRSGEIEEDEKESGAIVDLKFGDDLSMMGILYVILALILVNGRRLPDDQLRAYLKRLDFHSTTVLPTASHAPTYTLDTLLSLLVRQNYLEKSKTQPIGTSGASTQRSLRGGAGTGAGEEGEDVDTVWAWGSRAENEVGEQGLTEFIGDIYLSELRPLDDETPAETEARESRKVKERTLLFRDVGRAAGGDLRD</sequence>
<dbReference type="GO" id="GO:0005634">
    <property type="term" value="C:nucleus"/>
    <property type="evidence" value="ECO:0007669"/>
    <property type="project" value="TreeGrafter"/>
</dbReference>
<dbReference type="Pfam" id="PF01454">
    <property type="entry name" value="MAGE"/>
    <property type="match status" value="1"/>
</dbReference>
<dbReference type="AlphaFoldDB" id="A0A0F7SJM9"/>
<reference evidence="3" key="1">
    <citation type="submission" date="2014-08" db="EMBL/GenBank/DDBJ databases">
        <authorList>
            <person name="Sharma Rahul"/>
            <person name="Thines Marco"/>
        </authorList>
    </citation>
    <scope>NUCLEOTIDE SEQUENCE</scope>
</reference>
<dbReference type="Gene3D" id="1.10.10.1210">
    <property type="entry name" value="MAGE homology domain, winged helix WH2 motif"/>
    <property type="match status" value="1"/>
</dbReference>
<feature type="compositionally biased region" description="Basic and acidic residues" evidence="1">
    <location>
        <begin position="45"/>
        <end position="57"/>
    </location>
</feature>
<evidence type="ECO:0000313" key="3">
    <source>
        <dbReference type="EMBL" id="CDZ97559.1"/>
    </source>
</evidence>
<name>A0A0F7SJM9_PHARH</name>
<feature type="compositionally biased region" description="Acidic residues" evidence="1">
    <location>
        <begin position="30"/>
        <end position="44"/>
    </location>
</feature>
<dbReference type="Gene3D" id="1.10.10.1200">
    <property type="entry name" value="MAGE homology domain, winged helix WH1 motif"/>
    <property type="match status" value="1"/>
</dbReference>
<evidence type="ECO:0000259" key="2">
    <source>
        <dbReference type="SMART" id="SM01373"/>
    </source>
</evidence>
<protein>
    <submittedName>
        <fullName evidence="3">MAGE protein</fullName>
    </submittedName>
</protein>
<dbReference type="InterPro" id="IPR037445">
    <property type="entry name" value="MAGE"/>
</dbReference>
<feature type="region of interest" description="Disordered" evidence="1">
    <location>
        <begin position="1"/>
        <end position="78"/>
    </location>
</feature>
<feature type="region of interest" description="Disordered" evidence="1">
    <location>
        <begin position="324"/>
        <end position="351"/>
    </location>
</feature>
<dbReference type="GO" id="GO:0006281">
    <property type="term" value="P:DNA repair"/>
    <property type="evidence" value="ECO:0007669"/>
    <property type="project" value="TreeGrafter"/>
</dbReference>
<dbReference type="PANTHER" id="PTHR11736">
    <property type="entry name" value="MELANOMA-ASSOCIATED ANTIGEN MAGE ANTIGEN"/>
    <property type="match status" value="1"/>
</dbReference>
<dbReference type="PANTHER" id="PTHR11736:SF14">
    <property type="entry name" value="NSE3 HOMOLOG, SMC5-SMC6 COMPLEX COMPONENT"/>
    <property type="match status" value="1"/>
</dbReference>
<feature type="domain" description="MAGE" evidence="2">
    <location>
        <begin position="94"/>
        <end position="373"/>
    </location>
</feature>
<feature type="compositionally biased region" description="Polar residues" evidence="1">
    <location>
        <begin position="325"/>
        <end position="338"/>
    </location>
</feature>
<feature type="compositionally biased region" description="Polar residues" evidence="1">
    <location>
        <begin position="1"/>
        <end position="12"/>
    </location>
</feature>
<feature type="region of interest" description="Disordered" evidence="1">
    <location>
        <begin position="163"/>
        <end position="194"/>
    </location>
</feature>
<dbReference type="InterPro" id="IPR041899">
    <property type="entry name" value="MAGE_WH2"/>
</dbReference>
<organism evidence="3">
    <name type="scientific">Phaffia rhodozyma</name>
    <name type="common">Yeast</name>
    <name type="synonym">Xanthophyllomyces dendrorhous</name>
    <dbReference type="NCBI Taxonomy" id="264483"/>
    <lineage>
        <taxon>Eukaryota</taxon>
        <taxon>Fungi</taxon>
        <taxon>Dikarya</taxon>
        <taxon>Basidiomycota</taxon>
        <taxon>Agaricomycotina</taxon>
        <taxon>Tremellomycetes</taxon>
        <taxon>Cystofilobasidiales</taxon>
        <taxon>Mrakiaceae</taxon>
        <taxon>Phaffia</taxon>
    </lineage>
</organism>
<evidence type="ECO:0000256" key="1">
    <source>
        <dbReference type="SAM" id="MobiDB-lite"/>
    </source>
</evidence>